<feature type="non-terminal residue" evidence="1">
    <location>
        <position position="1"/>
    </location>
</feature>
<sequence>VDGCSNGRLKTSIRPATLIFTCGMLFVFCDDEKRGRPTLVKTKNGAVYFLLLGERTPQRNRFPERPGRSRFPLGISPASLSFGNAPLSPRPHECCSLLLCSEPAG</sequence>
<dbReference type="AlphaFoldDB" id="A0A147BKD8"/>
<feature type="non-terminal residue" evidence="1">
    <location>
        <position position="105"/>
    </location>
</feature>
<name>A0A147BKD8_IXORI</name>
<protein>
    <submittedName>
        <fullName evidence="1">Uncharacterized protein</fullName>
    </submittedName>
</protein>
<reference evidence="1" key="1">
    <citation type="journal article" date="2018" name="PLoS Negl. Trop. Dis.">
        <title>Sialome diversity of ticks revealed by RNAseq of single tick salivary glands.</title>
        <authorList>
            <person name="Perner J."/>
            <person name="Kropackova S."/>
            <person name="Kopacek P."/>
            <person name="Ribeiro J.M."/>
        </authorList>
    </citation>
    <scope>NUCLEOTIDE SEQUENCE</scope>
    <source>
        <strain evidence="1">Siblings of single egg batch collected in Ceske Budejovice</strain>
        <tissue evidence="1">Salivary glands</tissue>
    </source>
</reference>
<dbReference type="EMBL" id="GEGO01004193">
    <property type="protein sequence ID" value="JAR91211.1"/>
    <property type="molecule type" value="Transcribed_RNA"/>
</dbReference>
<accession>A0A147BKD8</accession>
<organism evidence="1">
    <name type="scientific">Ixodes ricinus</name>
    <name type="common">Common tick</name>
    <name type="synonym">Acarus ricinus</name>
    <dbReference type="NCBI Taxonomy" id="34613"/>
    <lineage>
        <taxon>Eukaryota</taxon>
        <taxon>Metazoa</taxon>
        <taxon>Ecdysozoa</taxon>
        <taxon>Arthropoda</taxon>
        <taxon>Chelicerata</taxon>
        <taxon>Arachnida</taxon>
        <taxon>Acari</taxon>
        <taxon>Parasitiformes</taxon>
        <taxon>Ixodida</taxon>
        <taxon>Ixodoidea</taxon>
        <taxon>Ixodidae</taxon>
        <taxon>Ixodinae</taxon>
        <taxon>Ixodes</taxon>
    </lineage>
</organism>
<evidence type="ECO:0000313" key="1">
    <source>
        <dbReference type="EMBL" id="JAR91211.1"/>
    </source>
</evidence>
<proteinExistence type="predicted"/>